<dbReference type="Pfam" id="PF11563">
    <property type="entry name" value="Protoglobin"/>
    <property type="match status" value="1"/>
</dbReference>
<dbReference type="RefSeq" id="WP_409655586.1">
    <property type="nucleotide sequence ID" value="NZ_JBKBUW010000014.1"/>
</dbReference>
<name>A0A7C3DS85_MEIRU</name>
<dbReference type="GO" id="GO:0019825">
    <property type="term" value="F:oxygen binding"/>
    <property type="evidence" value="ECO:0007669"/>
    <property type="project" value="InterPro"/>
</dbReference>
<organism evidence="2">
    <name type="scientific">Meiothermus ruber</name>
    <dbReference type="NCBI Taxonomy" id="277"/>
    <lineage>
        <taxon>Bacteria</taxon>
        <taxon>Thermotogati</taxon>
        <taxon>Deinococcota</taxon>
        <taxon>Deinococci</taxon>
        <taxon>Thermales</taxon>
        <taxon>Thermaceae</taxon>
        <taxon>Meiothermus</taxon>
    </lineage>
</organism>
<dbReference type="AlphaFoldDB" id="A0A7C3DS85"/>
<dbReference type="InterPro" id="IPR012292">
    <property type="entry name" value="Globin/Proto"/>
</dbReference>
<dbReference type="InterPro" id="IPR044398">
    <property type="entry name" value="Globin-sensor_dom"/>
</dbReference>
<feature type="domain" description="Globin-sensor" evidence="1">
    <location>
        <begin position="24"/>
        <end position="164"/>
    </location>
</feature>
<proteinExistence type="predicted"/>
<dbReference type="Gene3D" id="1.10.490.10">
    <property type="entry name" value="Globins"/>
    <property type="match status" value="1"/>
</dbReference>
<gene>
    <name evidence="2" type="ORF">ENS82_12930</name>
</gene>
<dbReference type="GO" id="GO:0020037">
    <property type="term" value="F:heme binding"/>
    <property type="evidence" value="ECO:0007669"/>
    <property type="project" value="InterPro"/>
</dbReference>
<comment type="caution">
    <text evidence="2">The sequence shown here is derived from an EMBL/GenBank/DDBJ whole genome shotgun (WGS) entry which is preliminary data.</text>
</comment>
<dbReference type="InterPro" id="IPR009050">
    <property type="entry name" value="Globin-like_sf"/>
</dbReference>
<reference evidence="2" key="1">
    <citation type="journal article" date="2020" name="mSystems">
        <title>Genome- and Community-Level Interaction Insights into Carbon Utilization and Element Cycling Functions of Hydrothermarchaeota in Hydrothermal Sediment.</title>
        <authorList>
            <person name="Zhou Z."/>
            <person name="Liu Y."/>
            <person name="Xu W."/>
            <person name="Pan J."/>
            <person name="Luo Z.H."/>
            <person name="Li M."/>
        </authorList>
    </citation>
    <scope>NUCLEOTIDE SEQUENCE [LARGE SCALE GENOMIC DNA]</scope>
    <source>
        <strain evidence="2">SpSt-524</strain>
    </source>
</reference>
<dbReference type="SUPFAM" id="SSF46458">
    <property type="entry name" value="Globin-like"/>
    <property type="match status" value="1"/>
</dbReference>
<evidence type="ECO:0000313" key="2">
    <source>
        <dbReference type="EMBL" id="HFG21592.1"/>
    </source>
</evidence>
<sequence>MHLTLSEYFQVAQAIWDTLPPATRFGTQDASTIETYRSHLQGWEDWIINGFYDTLFSHPATRSVFREGERAMREQVLRVWYRRTIAGPFDLEYFAWQVLVGRVHQHRGISRSQVLVMWGWITEQIWQLSHLSLPLDEADQLSRAWVRLANSVQAMAAAERLEAYLQAMEQSGASPRILQSAAVSWLEEQSKDAGHN</sequence>
<accession>A0A7C3DS85</accession>
<evidence type="ECO:0000259" key="1">
    <source>
        <dbReference type="Pfam" id="PF11563"/>
    </source>
</evidence>
<dbReference type="EMBL" id="DSWI01000031">
    <property type="protein sequence ID" value="HFG21592.1"/>
    <property type="molecule type" value="Genomic_DNA"/>
</dbReference>
<protein>
    <submittedName>
        <fullName evidence="2">Globin</fullName>
    </submittedName>
</protein>